<name>A0A7Z1AFJ9_9GAMM</name>
<evidence type="ECO:0000259" key="7">
    <source>
        <dbReference type="PROSITE" id="PS51007"/>
    </source>
</evidence>
<keyword evidence="5 6" id="KW-0408">Iron</keyword>
<reference evidence="8 9" key="1">
    <citation type="submission" date="2016-06" db="EMBL/GenBank/DDBJ databases">
        <title>Genome sequence of endosymbiont of Candidatus Endolucinida thiodiazotropha.</title>
        <authorList>
            <person name="Poehlein A."/>
            <person name="Koenig S."/>
            <person name="Heiden S.E."/>
            <person name="Thuermer A."/>
            <person name="Voget S."/>
            <person name="Daniel R."/>
            <person name="Markert S."/>
            <person name="Gros O."/>
            <person name="Schweder T."/>
        </authorList>
    </citation>
    <scope>NUCLEOTIDE SEQUENCE [LARGE SCALE GENOMIC DNA]</scope>
    <source>
        <strain evidence="8 9">COS</strain>
    </source>
</reference>
<organism evidence="8 9">
    <name type="scientific">Candidatus Thiodiazotropha endolucinida</name>
    <dbReference type="NCBI Taxonomy" id="1655433"/>
    <lineage>
        <taxon>Bacteria</taxon>
        <taxon>Pseudomonadati</taxon>
        <taxon>Pseudomonadota</taxon>
        <taxon>Gammaproteobacteria</taxon>
        <taxon>Chromatiales</taxon>
        <taxon>Sedimenticolaceae</taxon>
        <taxon>Candidatus Thiodiazotropha</taxon>
    </lineage>
</organism>
<evidence type="ECO:0000256" key="4">
    <source>
        <dbReference type="ARBA" id="ARBA00022982"/>
    </source>
</evidence>
<proteinExistence type="predicted"/>
<dbReference type="InterPro" id="IPR036909">
    <property type="entry name" value="Cyt_c-like_dom_sf"/>
</dbReference>
<evidence type="ECO:0000256" key="5">
    <source>
        <dbReference type="ARBA" id="ARBA00023004"/>
    </source>
</evidence>
<evidence type="ECO:0000256" key="2">
    <source>
        <dbReference type="ARBA" id="ARBA00022617"/>
    </source>
</evidence>
<dbReference type="Proteomes" id="UP000094769">
    <property type="component" value="Unassembled WGS sequence"/>
</dbReference>
<dbReference type="PANTHER" id="PTHR33751">
    <property type="entry name" value="CBB3-TYPE CYTOCHROME C OXIDASE SUBUNIT FIXP"/>
    <property type="match status" value="1"/>
</dbReference>
<dbReference type="Gene3D" id="1.10.760.10">
    <property type="entry name" value="Cytochrome c-like domain"/>
    <property type="match status" value="1"/>
</dbReference>
<evidence type="ECO:0000313" key="8">
    <source>
        <dbReference type="EMBL" id="ODJ88150.1"/>
    </source>
</evidence>
<accession>A0A7Z1AFJ9</accession>
<evidence type="ECO:0000256" key="6">
    <source>
        <dbReference type="PROSITE-ProRule" id="PRU00433"/>
    </source>
</evidence>
<dbReference type="GO" id="GO:0046872">
    <property type="term" value="F:metal ion binding"/>
    <property type="evidence" value="ECO:0007669"/>
    <property type="project" value="UniProtKB-KW"/>
</dbReference>
<comment type="caution">
    <text evidence="8">The sequence shown here is derived from an EMBL/GenBank/DDBJ whole genome shotgun (WGS) entry which is preliminary data.</text>
</comment>
<keyword evidence="4" id="KW-0249">Electron transport</keyword>
<keyword evidence="2 6" id="KW-0349">Heme</keyword>
<dbReference type="SUPFAM" id="SSF46626">
    <property type="entry name" value="Cytochrome c"/>
    <property type="match status" value="1"/>
</dbReference>
<evidence type="ECO:0000313" key="9">
    <source>
        <dbReference type="Proteomes" id="UP000094769"/>
    </source>
</evidence>
<dbReference type="EMBL" id="MARB01000007">
    <property type="protein sequence ID" value="ODJ88150.1"/>
    <property type="molecule type" value="Genomic_DNA"/>
</dbReference>
<dbReference type="InterPro" id="IPR050597">
    <property type="entry name" value="Cytochrome_c_Oxidase_Subunit"/>
</dbReference>
<keyword evidence="1" id="KW-0813">Transport</keyword>
<keyword evidence="3 6" id="KW-0479">Metal-binding</keyword>
<dbReference type="GO" id="GO:0009055">
    <property type="term" value="F:electron transfer activity"/>
    <property type="evidence" value="ECO:0007669"/>
    <property type="project" value="InterPro"/>
</dbReference>
<evidence type="ECO:0000256" key="1">
    <source>
        <dbReference type="ARBA" id="ARBA00022448"/>
    </source>
</evidence>
<gene>
    <name evidence="8" type="ORF">CODIS_15610</name>
</gene>
<dbReference type="OrthoDB" id="9796421at2"/>
<feature type="domain" description="Cytochrome c" evidence="7">
    <location>
        <begin position="25"/>
        <end position="103"/>
    </location>
</feature>
<dbReference type="InterPro" id="IPR009056">
    <property type="entry name" value="Cyt_c-like_dom"/>
</dbReference>
<protein>
    <submittedName>
        <fullName evidence="8">Cytochrome c-554(547)</fullName>
    </submittedName>
</protein>
<dbReference type="PANTHER" id="PTHR33751:SF9">
    <property type="entry name" value="CYTOCHROME C4"/>
    <property type="match status" value="1"/>
</dbReference>
<dbReference type="GO" id="GO:0020037">
    <property type="term" value="F:heme binding"/>
    <property type="evidence" value="ECO:0007669"/>
    <property type="project" value="InterPro"/>
</dbReference>
<dbReference type="RefSeq" id="WP_069123311.1">
    <property type="nucleotide sequence ID" value="NZ_MARB01000007.1"/>
</dbReference>
<dbReference type="PROSITE" id="PS51007">
    <property type="entry name" value="CYTC"/>
    <property type="match status" value="1"/>
</dbReference>
<keyword evidence="9" id="KW-1185">Reference proteome</keyword>
<dbReference type="Pfam" id="PF00034">
    <property type="entry name" value="Cytochrom_C"/>
    <property type="match status" value="1"/>
</dbReference>
<sequence length="109" mass="11944">MLLMKLIPVVAVIILFPVSVAMAEGDPVRGKLLAETDCADCHGDDGLGDYDRPPIAGMNPKEHIKELMNYKTGKRKDENEDMDVADLSEQDMADVAAYYASLPPPPQKQ</sequence>
<dbReference type="AlphaFoldDB" id="A0A7Z1AFJ9"/>
<evidence type="ECO:0000256" key="3">
    <source>
        <dbReference type="ARBA" id="ARBA00022723"/>
    </source>
</evidence>